<evidence type="ECO:0000313" key="2">
    <source>
        <dbReference type="EMBL" id="KWX11666.1"/>
    </source>
</evidence>
<dbReference type="OrthoDB" id="10253263at2759"/>
<evidence type="ECO:0000256" key="1">
    <source>
        <dbReference type="SAM" id="Phobius"/>
    </source>
</evidence>
<gene>
    <name evidence="2" type="ORF">QR46_4371</name>
</gene>
<feature type="transmembrane region" description="Helical" evidence="1">
    <location>
        <begin position="613"/>
        <end position="636"/>
    </location>
</feature>
<name>A0A132NNS2_GIAIN</name>
<evidence type="ECO:0000313" key="3">
    <source>
        <dbReference type="Proteomes" id="UP000070089"/>
    </source>
</evidence>
<keyword evidence="1" id="KW-0812">Transmembrane</keyword>
<dbReference type="AlphaFoldDB" id="A0A132NNS2"/>
<protein>
    <submittedName>
        <fullName evidence="2">Uncharacterized protein</fullName>
    </submittedName>
</protein>
<organism evidence="2 3">
    <name type="scientific">Giardia duodenalis assemblage B</name>
    <dbReference type="NCBI Taxonomy" id="1394984"/>
    <lineage>
        <taxon>Eukaryota</taxon>
        <taxon>Metamonada</taxon>
        <taxon>Diplomonadida</taxon>
        <taxon>Hexamitidae</taxon>
        <taxon>Giardiinae</taxon>
        <taxon>Giardia</taxon>
    </lineage>
</organism>
<feature type="transmembrane region" description="Helical" evidence="1">
    <location>
        <begin position="30"/>
        <end position="48"/>
    </location>
</feature>
<dbReference type="EMBL" id="JXTI01000165">
    <property type="protein sequence ID" value="KWX11666.1"/>
    <property type="molecule type" value="Genomic_DNA"/>
</dbReference>
<accession>A0A132NNS2</accession>
<keyword evidence="1" id="KW-1133">Transmembrane helix</keyword>
<comment type="caution">
    <text evidence="2">The sequence shown here is derived from an EMBL/GenBank/DDBJ whole genome shotgun (WGS) entry which is preliminary data.</text>
</comment>
<dbReference type="Proteomes" id="UP000070089">
    <property type="component" value="Unassembled WGS sequence"/>
</dbReference>
<sequence>MNILWRQAIGPCVLASSLTPIWHKRFQKTLLMFILLTLAGLFTALDVLHCFFPNNTVDIFLNNQSMVITVWPLPLNQQTVECTSLQSATGMKATVTIGSYKFSQTDVSSWSMERSNSLKFTCPTDKATGTECQKNLTGSTVAQLELTCDSTTVSLATTNVYYVLANNSACWTDPKVAVDYIGKEICFLATPSDCDLPNTNSLQNSYEALILMHLNTMPDVYLNVTLSSHGTSATLPNFSRPYNHNLVTRFCYACRGVLYPGNDWLTTSDTYNSCIELIDILKTETAWSATLIVYVPIPGSTKTTRSAAIPSLELQTEVVTPDTVAEAAITSAIKVSTDYSKCYSSVTIQVYFGVLLVLLERDTAAICNDIMDYREIVLCGEIADAQTSSPASSIRISLQDSDFTFKQTKQFFPCTSVTCLRDINMLLLSNVSLVGSFDLQYFSTRTVPETIIPFPGNVQRTCFYRGILVVASNAIKLQPAEQSSLHCPIAEGKMDAVLSIYIYSGSSMSTITLERLFLQMSGEIEYKQGQSIVFSCNPMYQIGVYLSENVPKADIEYYVSGSCPSKLKSVLEAYSNGTGVYAETSFTTKSSTAAANTHKEYQYIFIKENYSESALICVGIVVTVLLGGIMALVITYNKGHIMEP</sequence>
<reference evidence="2 3" key="1">
    <citation type="journal article" date="2015" name="Mol. Biochem. Parasitol.">
        <title>Identification of polymorphic genes for use in assemblage B genotyping assays through comparative genomics of multiple assemblage B Giardia duodenalis isolates.</title>
        <authorList>
            <person name="Wielinga C."/>
            <person name="Thompson R.C."/>
            <person name="Monis P."/>
            <person name="Ryan U."/>
        </authorList>
    </citation>
    <scope>NUCLEOTIDE SEQUENCE [LARGE SCALE GENOMIC DNA]</scope>
    <source>
        <strain evidence="2 3">BAH15c1</strain>
    </source>
</reference>
<keyword evidence="1" id="KW-0472">Membrane</keyword>
<proteinExistence type="predicted"/>
<dbReference type="VEuPathDB" id="GiardiaDB:QR46_4371"/>